<accession>A0A897MNS8</accession>
<keyword evidence="8" id="KW-1185">Reference proteome</keyword>
<dbReference type="InterPro" id="IPR011050">
    <property type="entry name" value="Pectin_lyase_fold/virulence"/>
</dbReference>
<reference evidence="7" key="1">
    <citation type="submission" date="2020-11" db="EMBL/GenBank/DDBJ databases">
        <title>Carbohydrate-dependent, anaerobic sulfur respiration: A novel catabolism in halophilic archaea.</title>
        <authorList>
            <person name="Sorokin D.Y."/>
            <person name="Messina E."/>
            <person name="Smedile F."/>
            <person name="La Cono V."/>
            <person name="Hallsworth J.E."/>
            <person name="Yakimov M.M."/>
        </authorList>
    </citation>
    <scope>NUCLEOTIDE SEQUENCE</scope>
    <source>
        <strain evidence="7">AArc-S</strain>
    </source>
</reference>
<keyword evidence="5" id="KW-0472">Membrane</keyword>
<dbReference type="InterPro" id="IPR007742">
    <property type="entry name" value="NosD_dom"/>
</dbReference>
<dbReference type="InterPro" id="IPR008719">
    <property type="entry name" value="N2O_reductase_NosL"/>
</dbReference>
<dbReference type="Pfam" id="PF05573">
    <property type="entry name" value="NosL"/>
    <property type="match status" value="1"/>
</dbReference>
<dbReference type="KEGG" id="hara:AArcS_0787"/>
<dbReference type="EMBL" id="CP064786">
    <property type="protein sequence ID" value="QSG02011.1"/>
    <property type="molecule type" value="Genomic_DNA"/>
</dbReference>
<dbReference type="Proteomes" id="UP000663586">
    <property type="component" value="Chromosome"/>
</dbReference>
<dbReference type="InterPro" id="IPR022441">
    <property type="entry name" value="Para_beta_helix_rpt-2"/>
</dbReference>
<keyword evidence="3" id="KW-0833">Ubl conjugation pathway</keyword>
<dbReference type="GeneID" id="70684171"/>
<keyword evidence="7" id="KW-0449">Lipoprotein</keyword>
<evidence type="ECO:0000256" key="4">
    <source>
        <dbReference type="SAM" id="MobiDB-lite"/>
    </source>
</evidence>
<dbReference type="InterPro" id="IPR012334">
    <property type="entry name" value="Pectin_lyas_fold"/>
</dbReference>
<gene>
    <name evidence="7" type="ORF">AArcS_0787</name>
</gene>
<dbReference type="PANTHER" id="PTHR22990:SF15">
    <property type="entry name" value="F-BOX ONLY PROTEIN 10"/>
    <property type="match status" value="1"/>
</dbReference>
<dbReference type="InterPro" id="IPR006633">
    <property type="entry name" value="Carb-bd_sugar_hydrolysis-dom"/>
</dbReference>
<dbReference type="SUPFAM" id="SSF51126">
    <property type="entry name" value="Pectin lyase-like"/>
    <property type="match status" value="1"/>
</dbReference>
<dbReference type="Gene3D" id="2.160.20.10">
    <property type="entry name" value="Single-stranded right-handed beta-helix, Pectin lyase-like"/>
    <property type="match status" value="1"/>
</dbReference>
<sequence>MLYRGRELTIAVVIIAGLMGIIAVGVFVADVDEAAPSPEPFDSVTTLGISQEDQRDAEHEDLSIPRVQVFYSQYEYVVGYYGVEQAVSTLDQPEHEQQFGYPLVVYVSNYGRTSVELTDEGYLTAETSTGWVDASDASFVVDSEARTPAGDAVVPFGTESAAAEFSSEYGGEVVDWAELRTRTFDVDSADIVRDGVDDQRAQADDRVDAVTPLLDREEVRTVEDGETIQEVIDDAPAGSTVNVEPGTYEETISIDKPLTLSGDDATIHGDGEGNVIEVRTDDVAIEGVHVEGVGNQTRDPDAATEDEDEDDWDANIESGYGHGDAGVHVVDASGVYIADVSIETPANGVLLRDAPDAVVDGIAVDGSEEWRDGFMGVMSMRSPGVVQNSTFDGGRDGVYLHRSHGTVIRDNEFYDSRFGVHLMHSSDSVIADNHARGHELAGLTIMTNPTHNAIVGNDVRESTHGILPAGSQSYVADNVVADNEYGITTSADQSLYEKNVVYDNDVGLRTGSILASNRVVQNDIIANDQHVDANIGPLRIWTFDGAGNYWDGAYGSSSGGVLDRSYSPTDPVQSQLHRTDGAVTLAESPAARGLSELRGTTPGLRSGSVIDTAPLAEPANPETLATLDEEQRSDSVEEGGDTS</sequence>
<dbReference type="RefSeq" id="WP_238479973.1">
    <property type="nucleotide sequence ID" value="NZ_CP064786.1"/>
</dbReference>
<feature type="domain" description="Carbohydrate-binding/sugar hydrolysis" evidence="6">
    <location>
        <begin position="243"/>
        <end position="365"/>
    </location>
</feature>
<dbReference type="SMART" id="SM00710">
    <property type="entry name" value="PbH1"/>
    <property type="match status" value="7"/>
</dbReference>
<name>A0A897MNS8_9EURY</name>
<organism evidence="7 8">
    <name type="scientific">Natranaeroarchaeum sulfidigenes</name>
    <dbReference type="NCBI Taxonomy" id="2784880"/>
    <lineage>
        <taxon>Archaea</taxon>
        <taxon>Methanobacteriati</taxon>
        <taxon>Methanobacteriota</taxon>
        <taxon>Stenosarchaea group</taxon>
        <taxon>Halobacteria</taxon>
        <taxon>Halobacteriales</taxon>
        <taxon>Natronoarchaeaceae</taxon>
        <taxon>Natranaeroarchaeum</taxon>
    </lineage>
</organism>
<evidence type="ECO:0000256" key="5">
    <source>
        <dbReference type="SAM" id="Phobius"/>
    </source>
</evidence>
<feature type="transmembrane region" description="Helical" evidence="5">
    <location>
        <begin position="7"/>
        <end position="29"/>
    </location>
</feature>
<feature type="domain" description="Carbohydrate-binding/sugar hydrolysis" evidence="6">
    <location>
        <begin position="407"/>
        <end position="564"/>
    </location>
</feature>
<evidence type="ECO:0000259" key="6">
    <source>
        <dbReference type="SMART" id="SM00722"/>
    </source>
</evidence>
<dbReference type="NCBIfam" id="TIGR03804">
    <property type="entry name" value="para_beta_helix"/>
    <property type="match status" value="1"/>
</dbReference>
<feature type="region of interest" description="Disordered" evidence="4">
    <location>
        <begin position="591"/>
        <end position="643"/>
    </location>
</feature>
<protein>
    <submittedName>
        <fullName evidence="7">Lipoprotein NosD family</fullName>
    </submittedName>
</protein>
<dbReference type="InterPro" id="IPR006626">
    <property type="entry name" value="PbH1"/>
</dbReference>
<dbReference type="SMART" id="SM00722">
    <property type="entry name" value="CASH"/>
    <property type="match status" value="2"/>
</dbReference>
<dbReference type="Pfam" id="PF05048">
    <property type="entry name" value="NosD"/>
    <property type="match status" value="1"/>
</dbReference>
<keyword evidence="5" id="KW-1133">Transmembrane helix</keyword>
<keyword evidence="5" id="KW-0812">Transmembrane</keyword>
<dbReference type="Gene3D" id="3.30.70.2050">
    <property type="match status" value="1"/>
</dbReference>
<keyword evidence="2" id="KW-0677">Repeat</keyword>
<dbReference type="InterPro" id="IPR051550">
    <property type="entry name" value="SCF-Subunits/Alg-Epimerases"/>
</dbReference>
<evidence type="ECO:0000256" key="1">
    <source>
        <dbReference type="ARBA" id="ARBA00004906"/>
    </source>
</evidence>
<evidence type="ECO:0000256" key="3">
    <source>
        <dbReference type="ARBA" id="ARBA00022786"/>
    </source>
</evidence>
<comment type="pathway">
    <text evidence="1">Protein modification; protein ubiquitination.</text>
</comment>
<dbReference type="SUPFAM" id="SSF160387">
    <property type="entry name" value="NosL/MerB-like"/>
    <property type="match status" value="1"/>
</dbReference>
<evidence type="ECO:0000313" key="8">
    <source>
        <dbReference type="Proteomes" id="UP000663586"/>
    </source>
</evidence>
<evidence type="ECO:0000313" key="7">
    <source>
        <dbReference type="EMBL" id="QSG02011.1"/>
    </source>
</evidence>
<dbReference type="PANTHER" id="PTHR22990">
    <property type="entry name" value="F-BOX ONLY PROTEIN"/>
    <property type="match status" value="1"/>
</dbReference>
<proteinExistence type="predicted"/>
<dbReference type="AlphaFoldDB" id="A0A897MNS8"/>
<evidence type="ECO:0000256" key="2">
    <source>
        <dbReference type="ARBA" id="ARBA00022737"/>
    </source>
</evidence>